<name>A0ABX3TEX2_9MYCO</name>
<keyword evidence="2" id="KW-1185">Reference proteome</keyword>
<evidence type="ECO:0000313" key="1">
    <source>
        <dbReference type="EMBL" id="ORB77325.1"/>
    </source>
</evidence>
<sequence length="99" mass="11099">MMYSDWSTLTANVGGKDEDDPAKIIDFTLNFDPHVEFTNDKYRHVLVVVDSTVTDKLIDSVIAPRAAVTWLMVNPPDNALTSSEGIVLRCDADRTVWRT</sequence>
<protein>
    <submittedName>
        <fullName evidence="1">Uncharacterized protein</fullName>
    </submittedName>
</protein>
<organism evidence="1 2">
    <name type="scientific">Mycobacterium timonense</name>
    <dbReference type="NCBI Taxonomy" id="701043"/>
    <lineage>
        <taxon>Bacteria</taxon>
        <taxon>Bacillati</taxon>
        <taxon>Actinomycetota</taxon>
        <taxon>Actinomycetes</taxon>
        <taxon>Mycobacteriales</taxon>
        <taxon>Mycobacteriaceae</taxon>
        <taxon>Mycobacterium</taxon>
        <taxon>Mycobacterium avium complex (MAC)</taxon>
    </lineage>
</organism>
<comment type="caution">
    <text evidence="1">The sequence shown here is derived from an EMBL/GenBank/DDBJ whole genome shotgun (WGS) entry which is preliminary data.</text>
</comment>
<dbReference type="Proteomes" id="UP000192847">
    <property type="component" value="Unassembled WGS sequence"/>
</dbReference>
<evidence type="ECO:0000313" key="2">
    <source>
        <dbReference type="Proteomes" id="UP000192847"/>
    </source>
</evidence>
<dbReference type="EMBL" id="MVIL01000197">
    <property type="protein sequence ID" value="ORB77325.1"/>
    <property type="molecule type" value="Genomic_DNA"/>
</dbReference>
<feature type="non-terminal residue" evidence="1">
    <location>
        <position position="99"/>
    </location>
</feature>
<gene>
    <name evidence="1" type="ORF">BST46_25155</name>
</gene>
<reference evidence="1 2" key="1">
    <citation type="submission" date="2017-02" db="EMBL/GenBank/DDBJ databases">
        <title>The new phylogeny of genus Mycobacterium.</title>
        <authorList>
            <person name="Tortoli E."/>
            <person name="Trovato A."/>
            <person name="Cirillo D.M."/>
        </authorList>
    </citation>
    <scope>NUCLEOTIDE SEQUENCE [LARGE SCALE GENOMIC DNA]</scope>
    <source>
        <strain evidence="1 2">CCUG 56329</strain>
    </source>
</reference>
<accession>A0ABX3TEX2</accession>
<proteinExistence type="predicted"/>